<dbReference type="GO" id="GO:0015179">
    <property type="term" value="F:L-amino acid transmembrane transporter activity"/>
    <property type="evidence" value="ECO:0007669"/>
    <property type="project" value="TreeGrafter"/>
</dbReference>
<feature type="transmembrane region" description="Helical" evidence="5">
    <location>
        <begin position="379"/>
        <end position="397"/>
    </location>
</feature>
<feature type="transmembrane region" description="Helical" evidence="5">
    <location>
        <begin position="403"/>
        <end position="427"/>
    </location>
</feature>
<feature type="transmembrane region" description="Helical" evidence="5">
    <location>
        <begin position="258"/>
        <end position="278"/>
    </location>
</feature>
<dbReference type="EMBL" id="CAACVG010007564">
    <property type="protein sequence ID" value="VEN46096.1"/>
    <property type="molecule type" value="Genomic_DNA"/>
</dbReference>
<organism evidence="7 8">
    <name type="scientific">Callosobruchus maculatus</name>
    <name type="common">Southern cowpea weevil</name>
    <name type="synonym">Pulse bruchid</name>
    <dbReference type="NCBI Taxonomy" id="64391"/>
    <lineage>
        <taxon>Eukaryota</taxon>
        <taxon>Metazoa</taxon>
        <taxon>Ecdysozoa</taxon>
        <taxon>Arthropoda</taxon>
        <taxon>Hexapoda</taxon>
        <taxon>Insecta</taxon>
        <taxon>Pterygota</taxon>
        <taxon>Neoptera</taxon>
        <taxon>Endopterygota</taxon>
        <taxon>Coleoptera</taxon>
        <taxon>Polyphaga</taxon>
        <taxon>Cucujiformia</taxon>
        <taxon>Chrysomeloidea</taxon>
        <taxon>Chrysomelidae</taxon>
        <taxon>Bruchinae</taxon>
        <taxon>Bruchini</taxon>
        <taxon>Callosobruchus</taxon>
    </lineage>
</organism>
<evidence type="ECO:0000256" key="3">
    <source>
        <dbReference type="ARBA" id="ARBA00022989"/>
    </source>
</evidence>
<keyword evidence="4 5" id="KW-0472">Membrane</keyword>
<evidence type="ECO:0000313" key="7">
    <source>
        <dbReference type="EMBL" id="VEN46096.1"/>
    </source>
</evidence>
<dbReference type="Pfam" id="PF01490">
    <property type="entry name" value="Aa_trans"/>
    <property type="match status" value="1"/>
</dbReference>
<feature type="transmembrane region" description="Helical" evidence="5">
    <location>
        <begin position="83"/>
        <end position="107"/>
    </location>
</feature>
<keyword evidence="3 5" id="KW-1133">Transmembrane helix</keyword>
<evidence type="ECO:0000256" key="5">
    <source>
        <dbReference type="SAM" id="Phobius"/>
    </source>
</evidence>
<dbReference type="Proteomes" id="UP000410492">
    <property type="component" value="Unassembled WGS sequence"/>
</dbReference>
<proteinExistence type="predicted"/>
<feature type="transmembrane region" description="Helical" evidence="5">
    <location>
        <begin position="149"/>
        <end position="171"/>
    </location>
</feature>
<dbReference type="AlphaFoldDB" id="A0A653CED3"/>
<dbReference type="PANTHER" id="PTHR22950">
    <property type="entry name" value="AMINO ACID TRANSPORTER"/>
    <property type="match status" value="1"/>
</dbReference>
<protein>
    <recommendedName>
        <fullName evidence="6">Amino acid transporter transmembrane domain-containing protein</fullName>
    </recommendedName>
</protein>
<feature type="transmembrane region" description="Helical" evidence="5">
    <location>
        <begin position="191"/>
        <end position="209"/>
    </location>
</feature>
<keyword evidence="2 5" id="KW-0812">Transmembrane</keyword>
<dbReference type="InterPro" id="IPR013057">
    <property type="entry name" value="AA_transpt_TM"/>
</dbReference>
<reference evidence="7 8" key="1">
    <citation type="submission" date="2019-01" db="EMBL/GenBank/DDBJ databases">
        <authorList>
            <person name="Sayadi A."/>
        </authorList>
    </citation>
    <scope>NUCLEOTIDE SEQUENCE [LARGE SCALE GENOMIC DNA]</scope>
</reference>
<sequence length="465" mass="51526">MVKKNDFPSTFTIDNFSSTATLANNDQIKSPVSPSKASLHDEYNPYDNRSLEHPNTFLGALIHIVKASLGLGILSIPRAFRTAGLLVGFIGTVIIGLICTHTVHILVRASQKVCVKIKAPSLDFAETAEETFKTGPAFLRGWSSFARNFVDIALAATHLLGLAVYVVFIAETLLKLFSPYYEPIAESSTEWSLYIKLMILLPLILCCQIKELKHLVPFSFIANVTMITAFSITLYYMIQEMKYADISERNLATNITAIPSFFSTVIFAMEGIGTVMPLENSMENGKFIGCPGVLNFGMTIVTAMFVGMGFCGYYSFGEATEVTITQNLPSEEILAQVVQGCISASVFFSFMLIFYVPVDICWRKIHHRISKEKHNLAHIIMRTLFVVAIVTVAAAAGKHLDTLIQLVGAVCLSTLGILIPAVIDIVINWNDWGVWNWSLYKNFLLIFCSLFGLVCGSYFALEQFF</sequence>
<dbReference type="PANTHER" id="PTHR22950:SF494">
    <property type="entry name" value="GH04538P"/>
    <property type="match status" value="1"/>
</dbReference>
<keyword evidence="8" id="KW-1185">Reference proteome</keyword>
<accession>A0A653CED3</accession>
<feature type="transmembrane region" description="Helical" evidence="5">
    <location>
        <begin position="336"/>
        <end position="358"/>
    </location>
</feature>
<feature type="transmembrane region" description="Helical" evidence="5">
    <location>
        <begin position="290"/>
        <end position="316"/>
    </location>
</feature>
<evidence type="ECO:0000256" key="2">
    <source>
        <dbReference type="ARBA" id="ARBA00022692"/>
    </source>
</evidence>
<name>A0A653CED3_CALMS</name>
<dbReference type="OrthoDB" id="1684102at2759"/>
<feature type="transmembrane region" description="Helical" evidence="5">
    <location>
        <begin position="57"/>
        <end position="77"/>
    </location>
</feature>
<dbReference type="GO" id="GO:0005774">
    <property type="term" value="C:vacuolar membrane"/>
    <property type="evidence" value="ECO:0007669"/>
    <property type="project" value="TreeGrafter"/>
</dbReference>
<feature type="transmembrane region" description="Helical" evidence="5">
    <location>
        <begin position="439"/>
        <end position="461"/>
    </location>
</feature>
<evidence type="ECO:0000256" key="4">
    <source>
        <dbReference type="ARBA" id="ARBA00023136"/>
    </source>
</evidence>
<gene>
    <name evidence="7" type="ORF">CALMAC_LOCUS8304</name>
</gene>
<feature type="transmembrane region" description="Helical" evidence="5">
    <location>
        <begin position="216"/>
        <end position="238"/>
    </location>
</feature>
<evidence type="ECO:0000259" key="6">
    <source>
        <dbReference type="Pfam" id="PF01490"/>
    </source>
</evidence>
<comment type="subcellular location">
    <subcellularLocation>
        <location evidence="1">Membrane</location>
        <topology evidence="1">Multi-pass membrane protein</topology>
    </subcellularLocation>
</comment>
<evidence type="ECO:0000256" key="1">
    <source>
        <dbReference type="ARBA" id="ARBA00004141"/>
    </source>
</evidence>
<evidence type="ECO:0000313" key="8">
    <source>
        <dbReference type="Proteomes" id="UP000410492"/>
    </source>
</evidence>
<feature type="domain" description="Amino acid transporter transmembrane" evidence="6">
    <location>
        <begin position="55"/>
        <end position="459"/>
    </location>
</feature>